<gene>
    <name evidence="2" type="ORF">B0I35DRAFT_356115</name>
</gene>
<comment type="caution">
    <text evidence="2">The sequence shown here is derived from an EMBL/GenBank/DDBJ whole genome shotgun (WGS) entry which is preliminary data.</text>
</comment>
<dbReference type="OrthoDB" id="5575at2759"/>
<accession>A0A8K0SMV9</accession>
<keyword evidence="2" id="KW-0067">ATP-binding</keyword>
<dbReference type="PANTHER" id="PTHR47835:SF3">
    <property type="entry name" value="HELICASE FOR MEIOSIS 1"/>
    <property type="match status" value="1"/>
</dbReference>
<keyword evidence="2" id="KW-0347">Helicase</keyword>
<feature type="domain" description="SEC63" evidence="1">
    <location>
        <begin position="17"/>
        <end position="346"/>
    </location>
</feature>
<dbReference type="Pfam" id="PF02889">
    <property type="entry name" value="Sec63"/>
    <property type="match status" value="1"/>
</dbReference>
<dbReference type="GO" id="GO:0043138">
    <property type="term" value="F:3'-5' DNA helicase activity"/>
    <property type="evidence" value="ECO:0007669"/>
    <property type="project" value="UniProtKB-EC"/>
</dbReference>
<reference evidence="2" key="1">
    <citation type="journal article" date="2021" name="Nat. Commun.">
        <title>Genetic determinants of endophytism in the Arabidopsis root mycobiome.</title>
        <authorList>
            <person name="Mesny F."/>
            <person name="Miyauchi S."/>
            <person name="Thiergart T."/>
            <person name="Pickel B."/>
            <person name="Atanasova L."/>
            <person name="Karlsson M."/>
            <person name="Huettel B."/>
            <person name="Barry K.W."/>
            <person name="Haridas S."/>
            <person name="Chen C."/>
            <person name="Bauer D."/>
            <person name="Andreopoulos W."/>
            <person name="Pangilinan J."/>
            <person name="LaButti K."/>
            <person name="Riley R."/>
            <person name="Lipzen A."/>
            <person name="Clum A."/>
            <person name="Drula E."/>
            <person name="Henrissat B."/>
            <person name="Kohler A."/>
            <person name="Grigoriev I.V."/>
            <person name="Martin F.M."/>
            <person name="Hacquard S."/>
        </authorList>
    </citation>
    <scope>NUCLEOTIDE SEQUENCE</scope>
    <source>
        <strain evidence="2">MPI-CAGE-CH-0235</strain>
    </source>
</reference>
<dbReference type="GO" id="GO:0016787">
    <property type="term" value="F:hydrolase activity"/>
    <property type="evidence" value="ECO:0007669"/>
    <property type="project" value="UniProtKB-KW"/>
</dbReference>
<dbReference type="GO" id="GO:0051321">
    <property type="term" value="P:meiotic cell cycle"/>
    <property type="evidence" value="ECO:0007669"/>
    <property type="project" value="UniProtKB-KW"/>
</dbReference>
<name>A0A8K0SMV9_9HYPO</name>
<dbReference type="EMBL" id="JAGPNK010000010">
    <property type="protein sequence ID" value="KAH7312253.1"/>
    <property type="molecule type" value="Genomic_DNA"/>
</dbReference>
<dbReference type="Gene3D" id="1.10.3380.10">
    <property type="entry name" value="Sec63 N-terminal domain-like domain"/>
    <property type="match status" value="1"/>
</dbReference>
<dbReference type="Gene3D" id="1.10.150.20">
    <property type="entry name" value="5' to 3' exonuclease, C-terminal subdomain"/>
    <property type="match status" value="1"/>
</dbReference>
<organism evidence="2 3">
    <name type="scientific">Stachybotrys elegans</name>
    <dbReference type="NCBI Taxonomy" id="80388"/>
    <lineage>
        <taxon>Eukaryota</taxon>
        <taxon>Fungi</taxon>
        <taxon>Dikarya</taxon>
        <taxon>Ascomycota</taxon>
        <taxon>Pezizomycotina</taxon>
        <taxon>Sordariomycetes</taxon>
        <taxon>Hypocreomycetidae</taxon>
        <taxon>Hypocreales</taxon>
        <taxon>Stachybotryaceae</taxon>
        <taxon>Stachybotrys</taxon>
    </lineage>
</organism>
<keyword evidence="2" id="KW-0378">Hydrolase</keyword>
<dbReference type="PANTHER" id="PTHR47835">
    <property type="entry name" value="HFM1, ATP DEPENDENT DNA HELICASE HOMOLOG"/>
    <property type="match status" value="1"/>
</dbReference>
<dbReference type="SUPFAM" id="SSF158702">
    <property type="entry name" value="Sec63 N-terminal domain-like"/>
    <property type="match status" value="1"/>
</dbReference>
<dbReference type="Proteomes" id="UP000813444">
    <property type="component" value="Unassembled WGS sequence"/>
</dbReference>
<evidence type="ECO:0000313" key="2">
    <source>
        <dbReference type="EMBL" id="KAH7312253.1"/>
    </source>
</evidence>
<sequence>MASAEETRASTEASITPALHDIQLRYSISTATVRTLSTANVKTRQEVLQTVCNAAEFRTFPIKQQERAFFRSISEHSAIPYPVAGTVSQPWHKAFLLIQIDMQGEGWPNKLSAKARQELLQEGGKIYTLTDRVLRCLIDTLGHRGDGRGLRIALDVLRSVKARTREGGGKELLQIPGIGQAKMKKLVDAGISNVKQLARLEFYHIERLLSRNPPFGQQMKHQLANFPVLALRFDIIGRYGPPSTSEGVVPEATNADLVQSMWIARLVLGFQNEKVPAWGATSTPWTTLVVEGQDGRLVWFWRGSVKRLTPDKEMFVALDLREGEELKVAFACEEIVGTPVQVAHVVRQA</sequence>
<keyword evidence="3" id="KW-1185">Reference proteome</keyword>
<dbReference type="InterPro" id="IPR052247">
    <property type="entry name" value="Meiotic_Crossover_Helicase"/>
</dbReference>
<proteinExistence type="predicted"/>
<evidence type="ECO:0000313" key="3">
    <source>
        <dbReference type="Proteomes" id="UP000813444"/>
    </source>
</evidence>
<dbReference type="AlphaFoldDB" id="A0A8K0SMV9"/>
<dbReference type="SMART" id="SM00973">
    <property type="entry name" value="Sec63"/>
    <property type="match status" value="1"/>
</dbReference>
<evidence type="ECO:0000259" key="1">
    <source>
        <dbReference type="SMART" id="SM00973"/>
    </source>
</evidence>
<dbReference type="InterPro" id="IPR004179">
    <property type="entry name" value="Sec63-dom"/>
</dbReference>
<protein>
    <submittedName>
        <fullName evidence="2">Meiotic helicase</fullName>
    </submittedName>
</protein>
<keyword evidence="2" id="KW-0547">Nucleotide-binding</keyword>